<keyword evidence="3 5" id="KW-1133">Transmembrane helix</keyword>
<sequence>MTSSIFSQLVLPLSLFIIMFGMGLSLERQDFARVVKYPKAVTIGLLGQMVLLPAVGFLIAGWLLAAPALAVGLVLLAACPGGTTSNLIAYHARGDLALSVTLTAITSVLTIITIPIIVGLALATFKDTSVPIELPVTRMMLTLFLITLLPIGLGMLVRGWRTPFAQRLEPKISAFGAIFLGLLIVIIMYEQGDSLLGQLVSAGPSALLLNIAMMIIGFLLAVWFNLNDRQRASITVEVGVQNSTLAILIASSVLNDGTIALPAAMYSLAMYLTGGSFIVWRRWQTRQQLAAGV</sequence>
<keyword evidence="4 5" id="KW-0472">Membrane</keyword>
<feature type="transmembrane region" description="Helical" evidence="5">
    <location>
        <begin position="69"/>
        <end position="89"/>
    </location>
</feature>
<dbReference type="GO" id="GO:0016020">
    <property type="term" value="C:membrane"/>
    <property type="evidence" value="ECO:0007669"/>
    <property type="project" value="UniProtKB-SubCell"/>
</dbReference>
<accession>A0A327X372</accession>
<evidence type="ECO:0000256" key="5">
    <source>
        <dbReference type="SAM" id="Phobius"/>
    </source>
</evidence>
<dbReference type="InterPro" id="IPR004710">
    <property type="entry name" value="Bilac:Na_transpt"/>
</dbReference>
<dbReference type="OrthoDB" id="9806785at2"/>
<feature type="transmembrane region" description="Helical" evidence="5">
    <location>
        <begin position="201"/>
        <end position="222"/>
    </location>
</feature>
<evidence type="ECO:0000313" key="7">
    <source>
        <dbReference type="EMBL" id="RUO28245.1"/>
    </source>
</evidence>
<name>A0A327X372_9GAMM</name>
<feature type="transmembrane region" description="Helical" evidence="5">
    <location>
        <begin position="141"/>
        <end position="160"/>
    </location>
</feature>
<feature type="transmembrane region" description="Helical" evidence="5">
    <location>
        <begin position="6"/>
        <end position="26"/>
    </location>
</feature>
<dbReference type="InterPro" id="IPR002657">
    <property type="entry name" value="BilAc:Na_symport/Acr3"/>
</dbReference>
<dbReference type="AlphaFoldDB" id="A0A327X372"/>
<dbReference type="PANTHER" id="PTHR10361">
    <property type="entry name" value="SODIUM-BILE ACID COTRANSPORTER"/>
    <property type="match status" value="1"/>
</dbReference>
<organism evidence="6 8">
    <name type="scientific">Aliidiomarina maris</name>
    <dbReference type="NCBI Taxonomy" id="531312"/>
    <lineage>
        <taxon>Bacteria</taxon>
        <taxon>Pseudomonadati</taxon>
        <taxon>Pseudomonadota</taxon>
        <taxon>Gammaproteobacteria</taxon>
        <taxon>Alteromonadales</taxon>
        <taxon>Idiomarinaceae</taxon>
        <taxon>Aliidiomarina</taxon>
    </lineage>
</organism>
<feature type="transmembrane region" description="Helical" evidence="5">
    <location>
        <begin position="259"/>
        <end position="280"/>
    </location>
</feature>
<dbReference type="RefSeq" id="WP_111567901.1">
    <property type="nucleotide sequence ID" value="NZ_PIPK01000001.1"/>
</dbReference>
<keyword evidence="2 5" id="KW-0812">Transmembrane</keyword>
<dbReference type="EMBL" id="QLMD01000001">
    <property type="protein sequence ID" value="RAK01397.1"/>
    <property type="molecule type" value="Genomic_DNA"/>
</dbReference>
<evidence type="ECO:0000256" key="4">
    <source>
        <dbReference type="ARBA" id="ARBA00023136"/>
    </source>
</evidence>
<dbReference type="Proteomes" id="UP000287865">
    <property type="component" value="Unassembled WGS sequence"/>
</dbReference>
<reference evidence="6 8" key="2">
    <citation type="submission" date="2018-06" db="EMBL/GenBank/DDBJ databases">
        <title>Genomic Encyclopedia of Type Strains, Phase III (KMG-III): the genomes of soil and plant-associated and newly described type strains.</title>
        <authorList>
            <person name="Whitman W."/>
        </authorList>
    </citation>
    <scope>NUCLEOTIDE SEQUENCE [LARGE SCALE GENOMIC DNA]</scope>
    <source>
        <strain evidence="6 8">CGMCC 1.15366</strain>
    </source>
</reference>
<comment type="caution">
    <text evidence="6">The sequence shown here is derived from an EMBL/GenBank/DDBJ whole genome shotgun (WGS) entry which is preliminary data.</text>
</comment>
<evidence type="ECO:0000256" key="2">
    <source>
        <dbReference type="ARBA" id="ARBA00022692"/>
    </source>
</evidence>
<feature type="transmembrane region" description="Helical" evidence="5">
    <location>
        <begin position="172"/>
        <end position="189"/>
    </location>
</feature>
<evidence type="ECO:0000256" key="3">
    <source>
        <dbReference type="ARBA" id="ARBA00022989"/>
    </source>
</evidence>
<evidence type="ECO:0000256" key="1">
    <source>
        <dbReference type="ARBA" id="ARBA00004141"/>
    </source>
</evidence>
<evidence type="ECO:0000313" key="8">
    <source>
        <dbReference type="Proteomes" id="UP000249203"/>
    </source>
</evidence>
<feature type="transmembrane region" description="Helical" evidence="5">
    <location>
        <begin position="234"/>
        <end position="253"/>
    </location>
</feature>
<evidence type="ECO:0000313" key="6">
    <source>
        <dbReference type="EMBL" id="RAK01397.1"/>
    </source>
</evidence>
<proteinExistence type="predicted"/>
<reference evidence="7 9" key="1">
    <citation type="journal article" date="2018" name="Front. Microbiol.">
        <title>Genome-Based Analysis Reveals the Taxonomy and Diversity of the Family Idiomarinaceae.</title>
        <authorList>
            <person name="Liu Y."/>
            <person name="Lai Q."/>
            <person name="Shao Z."/>
        </authorList>
    </citation>
    <scope>NUCLEOTIDE SEQUENCE [LARGE SCALE GENOMIC DNA]</scope>
    <source>
        <strain evidence="7 9">CF12-14</strain>
    </source>
</reference>
<keyword evidence="9" id="KW-1185">Reference proteome</keyword>
<dbReference type="Proteomes" id="UP000249203">
    <property type="component" value="Unassembled WGS sequence"/>
</dbReference>
<dbReference type="Gene3D" id="1.20.1530.20">
    <property type="match status" value="1"/>
</dbReference>
<evidence type="ECO:0000313" key="9">
    <source>
        <dbReference type="Proteomes" id="UP000287865"/>
    </source>
</evidence>
<feature type="transmembrane region" description="Helical" evidence="5">
    <location>
        <begin position="38"/>
        <end position="63"/>
    </location>
</feature>
<dbReference type="Pfam" id="PF01758">
    <property type="entry name" value="SBF"/>
    <property type="match status" value="1"/>
</dbReference>
<dbReference type="InterPro" id="IPR038770">
    <property type="entry name" value="Na+/solute_symporter_sf"/>
</dbReference>
<dbReference type="EMBL" id="PIPK01000001">
    <property type="protein sequence ID" value="RUO28245.1"/>
    <property type="molecule type" value="Genomic_DNA"/>
</dbReference>
<comment type="subcellular location">
    <subcellularLocation>
        <location evidence="1">Membrane</location>
        <topology evidence="1">Multi-pass membrane protein</topology>
    </subcellularLocation>
</comment>
<protein>
    <submittedName>
        <fullName evidence="6">BASS family bile acid:Na+ symporter</fullName>
    </submittedName>
    <submittedName>
        <fullName evidence="7">Bile acid:sodium symporter</fullName>
    </submittedName>
</protein>
<feature type="transmembrane region" description="Helical" evidence="5">
    <location>
        <begin position="96"/>
        <end position="121"/>
    </location>
</feature>
<dbReference type="PANTHER" id="PTHR10361:SF24">
    <property type="entry name" value="P3 PROTEIN"/>
    <property type="match status" value="1"/>
</dbReference>
<gene>
    <name evidence="6" type="ORF">B0I24_10120</name>
    <name evidence="7" type="ORF">CWE07_00090</name>
</gene>